<gene>
    <name evidence="1" type="ORF">HW555_004108</name>
</gene>
<dbReference type="Proteomes" id="UP000648187">
    <property type="component" value="Unassembled WGS sequence"/>
</dbReference>
<evidence type="ECO:0000313" key="2">
    <source>
        <dbReference type="Proteomes" id="UP000648187"/>
    </source>
</evidence>
<evidence type="ECO:0000313" key="1">
    <source>
        <dbReference type="EMBL" id="KAF9419344.1"/>
    </source>
</evidence>
<comment type="caution">
    <text evidence="1">The sequence shown here is derived from an EMBL/GenBank/DDBJ whole genome shotgun (WGS) entry which is preliminary data.</text>
</comment>
<keyword evidence="2" id="KW-1185">Reference proteome</keyword>
<sequence>MFNSIVCYKALIVTVVLIYHLGVTVDSSRSSVPALTHPDKHNIHKAPLSPQEIDSMLLPYIVQPFKIFTWHAKNIKQVNALRYCAIGQITLSGMLSQNHFENTHNCSVVHLQPCRQKPGPYDIIGREGRVLAYAHVPSHSHFSAE</sequence>
<reference evidence="1" key="1">
    <citation type="submission" date="2020-08" db="EMBL/GenBank/DDBJ databases">
        <title>Spodoptera exigua strain:BAW_Kor-Di-RS1 Genome sequencing and assembly.</title>
        <authorList>
            <person name="Kim J."/>
            <person name="Nam H.Y."/>
            <person name="Kwon M."/>
            <person name="Choi J.H."/>
            <person name="Cho S.R."/>
            <person name="Kim G.-H."/>
        </authorList>
    </citation>
    <scope>NUCLEOTIDE SEQUENCE</scope>
    <source>
        <strain evidence="1">BAW_Kor-Di-RS1</strain>
        <tissue evidence="1">Whole-body</tissue>
    </source>
</reference>
<proteinExistence type="predicted"/>
<protein>
    <submittedName>
        <fullName evidence="1">Uncharacterized protein</fullName>
    </submittedName>
</protein>
<dbReference type="AlphaFoldDB" id="A0A835GKA4"/>
<name>A0A835GKA4_SPOEX</name>
<organism evidence="1 2">
    <name type="scientific">Spodoptera exigua</name>
    <name type="common">Beet armyworm</name>
    <name type="synonym">Noctua fulgens</name>
    <dbReference type="NCBI Taxonomy" id="7107"/>
    <lineage>
        <taxon>Eukaryota</taxon>
        <taxon>Metazoa</taxon>
        <taxon>Ecdysozoa</taxon>
        <taxon>Arthropoda</taxon>
        <taxon>Hexapoda</taxon>
        <taxon>Insecta</taxon>
        <taxon>Pterygota</taxon>
        <taxon>Neoptera</taxon>
        <taxon>Endopterygota</taxon>
        <taxon>Lepidoptera</taxon>
        <taxon>Glossata</taxon>
        <taxon>Ditrysia</taxon>
        <taxon>Noctuoidea</taxon>
        <taxon>Noctuidae</taxon>
        <taxon>Amphipyrinae</taxon>
        <taxon>Spodoptera</taxon>
    </lineage>
</organism>
<dbReference type="EMBL" id="JACKWZ010000044">
    <property type="protein sequence ID" value="KAF9419344.1"/>
    <property type="molecule type" value="Genomic_DNA"/>
</dbReference>
<accession>A0A835GKA4</accession>